<dbReference type="AlphaFoldDB" id="A0A1Y6BJ78"/>
<protein>
    <submittedName>
        <fullName evidence="4">Response regulator receiver domain-containing protein</fullName>
    </submittedName>
</protein>
<dbReference type="SMART" id="SM00448">
    <property type="entry name" value="REC"/>
    <property type="match status" value="1"/>
</dbReference>
<dbReference type="STRING" id="1513793.SAMN06296036_104170"/>
<dbReference type="RefSeq" id="WP_159455208.1">
    <property type="nucleotide sequence ID" value="NZ_FWZT01000004.1"/>
</dbReference>
<feature type="modified residue" description="4-aspartylphosphate" evidence="2">
    <location>
        <position position="57"/>
    </location>
</feature>
<dbReference type="GO" id="GO:0000160">
    <property type="term" value="P:phosphorelay signal transduction system"/>
    <property type="evidence" value="ECO:0007669"/>
    <property type="project" value="InterPro"/>
</dbReference>
<sequence>MSDSKELPLVFVVDDETDALEVFQDALSLNFRVKTFNRPEEALEAIQESPPDCLVSDLVMPKMDGVEFVRKIRKTNTALPILVISGYGEKDQIIDLFRMGCFDFLSKPFRYQELSEKITRVLKHGKEIHSRTNLDEASKLIRIEDHQLGLKVSFGKAALLSNKNAQLVRLQLMKAQSAITSALTFDFSEVSEVSTENLIFLKSFFDNLEQDGRRFHWHNISAELDTLLSSQLITYNSAV</sequence>
<reference evidence="5" key="1">
    <citation type="submission" date="2017-04" db="EMBL/GenBank/DDBJ databases">
        <authorList>
            <person name="Varghese N."/>
            <person name="Submissions S."/>
        </authorList>
    </citation>
    <scope>NUCLEOTIDE SEQUENCE [LARGE SCALE GENOMIC DNA]</scope>
    <source>
        <strain evidence="5">RKEM611</strain>
    </source>
</reference>
<accession>A0A1Y6BJ78</accession>
<organism evidence="4 5">
    <name type="scientific">Pseudobacteriovorax antillogorgiicola</name>
    <dbReference type="NCBI Taxonomy" id="1513793"/>
    <lineage>
        <taxon>Bacteria</taxon>
        <taxon>Pseudomonadati</taxon>
        <taxon>Bdellovibrionota</taxon>
        <taxon>Oligoflexia</taxon>
        <taxon>Oligoflexales</taxon>
        <taxon>Pseudobacteriovoracaceae</taxon>
        <taxon>Pseudobacteriovorax</taxon>
    </lineage>
</organism>
<dbReference type="InterPro" id="IPR050595">
    <property type="entry name" value="Bact_response_regulator"/>
</dbReference>
<dbReference type="Pfam" id="PF00072">
    <property type="entry name" value="Response_reg"/>
    <property type="match status" value="1"/>
</dbReference>
<feature type="domain" description="Response regulatory" evidence="3">
    <location>
        <begin position="9"/>
        <end position="122"/>
    </location>
</feature>
<dbReference type="SUPFAM" id="SSF52172">
    <property type="entry name" value="CheY-like"/>
    <property type="match status" value="1"/>
</dbReference>
<dbReference type="PANTHER" id="PTHR44591:SF3">
    <property type="entry name" value="RESPONSE REGULATORY DOMAIN-CONTAINING PROTEIN"/>
    <property type="match status" value="1"/>
</dbReference>
<name>A0A1Y6BJ78_9BACT</name>
<evidence type="ECO:0000256" key="2">
    <source>
        <dbReference type="PROSITE-ProRule" id="PRU00169"/>
    </source>
</evidence>
<keyword evidence="5" id="KW-1185">Reference proteome</keyword>
<evidence type="ECO:0000256" key="1">
    <source>
        <dbReference type="ARBA" id="ARBA00022553"/>
    </source>
</evidence>
<keyword evidence="1 2" id="KW-0597">Phosphoprotein</keyword>
<dbReference type="InterPro" id="IPR011006">
    <property type="entry name" value="CheY-like_superfamily"/>
</dbReference>
<evidence type="ECO:0000313" key="5">
    <source>
        <dbReference type="Proteomes" id="UP000192907"/>
    </source>
</evidence>
<dbReference type="PROSITE" id="PS50110">
    <property type="entry name" value="RESPONSE_REGULATORY"/>
    <property type="match status" value="1"/>
</dbReference>
<evidence type="ECO:0000259" key="3">
    <source>
        <dbReference type="PROSITE" id="PS50110"/>
    </source>
</evidence>
<dbReference type="EMBL" id="FWZT01000004">
    <property type="protein sequence ID" value="SMF06845.1"/>
    <property type="molecule type" value="Genomic_DNA"/>
</dbReference>
<evidence type="ECO:0000313" key="4">
    <source>
        <dbReference type="EMBL" id="SMF06845.1"/>
    </source>
</evidence>
<dbReference type="PANTHER" id="PTHR44591">
    <property type="entry name" value="STRESS RESPONSE REGULATOR PROTEIN 1"/>
    <property type="match status" value="1"/>
</dbReference>
<proteinExistence type="predicted"/>
<dbReference type="Gene3D" id="3.40.50.2300">
    <property type="match status" value="1"/>
</dbReference>
<gene>
    <name evidence="4" type="ORF">SAMN06296036_104170</name>
</gene>
<dbReference type="InterPro" id="IPR001789">
    <property type="entry name" value="Sig_transdc_resp-reg_receiver"/>
</dbReference>
<dbReference type="Proteomes" id="UP000192907">
    <property type="component" value="Unassembled WGS sequence"/>
</dbReference>